<organism evidence="11 12">
    <name type="scientific">Neorickettsia findlayensis</name>
    <dbReference type="NCBI Taxonomy" id="2686014"/>
    <lineage>
        <taxon>Bacteria</taxon>
        <taxon>Pseudomonadati</taxon>
        <taxon>Pseudomonadota</taxon>
        <taxon>Alphaproteobacteria</taxon>
        <taxon>Rickettsiales</taxon>
        <taxon>Anaplasmataceae</taxon>
        <taxon>Neorickettsia</taxon>
    </lineage>
</organism>
<evidence type="ECO:0000256" key="8">
    <source>
        <dbReference type="PROSITE-ProRule" id="PRU00703"/>
    </source>
</evidence>
<dbReference type="NCBIfam" id="TIGR00400">
    <property type="entry name" value="mgtE"/>
    <property type="match status" value="1"/>
</dbReference>
<dbReference type="GO" id="GO:0046872">
    <property type="term" value="F:metal ion binding"/>
    <property type="evidence" value="ECO:0007669"/>
    <property type="project" value="UniProtKB-KW"/>
</dbReference>
<evidence type="ECO:0000256" key="3">
    <source>
        <dbReference type="ARBA" id="ARBA00022448"/>
    </source>
</evidence>
<dbReference type="InterPro" id="IPR006668">
    <property type="entry name" value="Mg_transptr_MgtE_intracell_dom"/>
</dbReference>
<dbReference type="InterPro" id="IPR036739">
    <property type="entry name" value="SLC41_membr_dom_sf"/>
</dbReference>
<dbReference type="Pfam" id="PF01769">
    <property type="entry name" value="MgtE"/>
    <property type="match status" value="1"/>
</dbReference>
<feature type="transmembrane region" description="Helical" evidence="9">
    <location>
        <begin position="379"/>
        <end position="401"/>
    </location>
</feature>
<dbReference type="Gene3D" id="3.10.580.10">
    <property type="entry name" value="CBS-domain"/>
    <property type="match status" value="1"/>
</dbReference>
<dbReference type="InterPro" id="IPR006669">
    <property type="entry name" value="MgtE_transporter"/>
</dbReference>
<proteinExistence type="inferred from homology"/>
<accession>A0A6P1GA19</accession>
<reference evidence="11 12" key="2">
    <citation type="journal article" date="2020" name="MBio">
        <title>Isolation and Molecular Analysis of a Novel Neorickettsia Species That Causes Potomac Horse Fever.</title>
        <authorList>
            <person name="Teymournejad O."/>
            <person name="Lin M."/>
            <person name="Bekebrede H."/>
            <person name="Kamr A."/>
            <person name="Toribio R.E."/>
            <person name="Arroyo L.G."/>
            <person name="Baird J.D."/>
            <person name="Rikihisa Y."/>
        </authorList>
    </citation>
    <scope>NUCLEOTIDE SEQUENCE [LARGE SCALE GENOMIC DNA]</scope>
    <source>
        <strain evidence="11 12">Fin17</strain>
    </source>
</reference>
<keyword evidence="6 9" id="KW-1133">Transmembrane helix</keyword>
<dbReference type="Gene3D" id="1.10.357.20">
    <property type="entry name" value="SLC41 divalent cation transporters, integral membrane domain"/>
    <property type="match status" value="1"/>
</dbReference>
<evidence type="ECO:0000256" key="6">
    <source>
        <dbReference type="ARBA" id="ARBA00022989"/>
    </source>
</evidence>
<evidence type="ECO:0000313" key="12">
    <source>
        <dbReference type="Proteomes" id="UP000464912"/>
    </source>
</evidence>
<dbReference type="CDD" id="cd04606">
    <property type="entry name" value="CBS_pair_Mg_transporter"/>
    <property type="match status" value="1"/>
</dbReference>
<reference evidence="11 12" key="1">
    <citation type="journal article" date="2020" name="MBio">
        <title>Erratum for Teymournejad et al., 'Isolation and Molecular Analysis of a Novel Neorickettsia Species That Causes Potomac Horse Fever'.</title>
        <authorList>
            <person name="Teymournejad O."/>
            <person name="Lin M."/>
            <person name="Bekebrede H."/>
            <person name="Kamr A."/>
            <person name="Toribio R.E."/>
            <person name="Arroyo L.G."/>
            <person name="Baird J.D."/>
            <person name="Rikihisa Y."/>
        </authorList>
    </citation>
    <scope>NUCLEOTIDE SEQUENCE [LARGE SCALE GENOMIC DNA]</scope>
    <source>
        <strain evidence="11 12">Fin17</strain>
    </source>
</reference>
<comment type="subcellular location">
    <subcellularLocation>
        <location evidence="9">Cell membrane</location>
        <topology evidence="9">Multi-pass membrane protein</topology>
    </subcellularLocation>
    <subcellularLocation>
        <location evidence="1">Membrane</location>
        <topology evidence="1">Multi-pass membrane protein</topology>
    </subcellularLocation>
</comment>
<protein>
    <recommendedName>
        <fullName evidence="9">Magnesium transporter MgtE</fullName>
    </recommendedName>
</protein>
<dbReference type="Pfam" id="PF03448">
    <property type="entry name" value="MgtE_N"/>
    <property type="match status" value="1"/>
</dbReference>
<feature type="transmembrane region" description="Helical" evidence="9">
    <location>
        <begin position="413"/>
        <end position="436"/>
    </location>
</feature>
<keyword evidence="4 9" id="KW-0812">Transmembrane</keyword>
<dbReference type="AlphaFoldDB" id="A0A6P1GA19"/>
<evidence type="ECO:0000256" key="4">
    <source>
        <dbReference type="ARBA" id="ARBA00022692"/>
    </source>
</evidence>
<evidence type="ECO:0000256" key="2">
    <source>
        <dbReference type="ARBA" id="ARBA00009749"/>
    </source>
</evidence>
<dbReference type="Pfam" id="PF00571">
    <property type="entry name" value="CBS"/>
    <property type="match status" value="2"/>
</dbReference>
<evidence type="ECO:0000256" key="9">
    <source>
        <dbReference type="RuleBase" id="RU362011"/>
    </source>
</evidence>
<dbReference type="SUPFAM" id="SSF54631">
    <property type="entry name" value="CBS-domain pair"/>
    <property type="match status" value="1"/>
</dbReference>
<keyword evidence="9" id="KW-0479">Metal-binding</keyword>
<keyword evidence="7 9" id="KW-0472">Membrane</keyword>
<dbReference type="InterPro" id="IPR046342">
    <property type="entry name" value="CBS_dom_sf"/>
</dbReference>
<comment type="function">
    <text evidence="9">Acts as a magnesium transporter.</text>
</comment>
<keyword evidence="3 9" id="KW-0813">Transport</keyword>
<dbReference type="KEGG" id="nef:GP480_01850"/>
<keyword evidence="5 9" id="KW-0460">Magnesium</keyword>
<keyword evidence="8" id="KW-0129">CBS domain</keyword>
<comment type="similarity">
    <text evidence="2 9">Belongs to the SLC41A transporter family.</text>
</comment>
<sequence length="437" mass="48846">MTDTIPLILKKLTEEISEQDRVQNQKELIDAFINARSEIQEHFMHKHLVHHTYILAEIPTELLRRIVETVGVRGFAQIITSLPVDEIVDILEEIEQDLVKKIVGFFPSKLGKVIKEILAYPEESAGRLIHKDFIVIPKDWIIEQVLQFIRIQKQLPKYISEIFVVDEENHPIGSISLNDILCAKSRSSVRILMQTNIKTVETGQDQEEVARLFRDYSLRSIAVVDKNQRIVGVISIDDVVDVISEEAEEDILHAGKVSESDINSDVTNTVMRRIKWLLVTFLSINFSSYIIGFFQLTLQQHVELAILMPIIAAMGGNAGIQASTVAVRALITKRFCQGNALRLFVKELIVGLCNGLVMSALMVIIIALRFHNLALESTFLISITLVFALATSFGAAIPFIIEKFGGDPALSSSIITSSFTDILAFVVLLSTASIILV</sequence>
<keyword evidence="9" id="KW-1003">Cell membrane</keyword>
<dbReference type="RefSeq" id="WP_160095364.1">
    <property type="nucleotide sequence ID" value="NZ_CP047224.1"/>
</dbReference>
<comment type="subunit">
    <text evidence="9">Homodimer.</text>
</comment>
<dbReference type="PANTHER" id="PTHR43773">
    <property type="entry name" value="MAGNESIUM TRANSPORTER MGTE"/>
    <property type="match status" value="1"/>
</dbReference>
<dbReference type="PANTHER" id="PTHR43773:SF1">
    <property type="entry name" value="MAGNESIUM TRANSPORTER MGTE"/>
    <property type="match status" value="1"/>
</dbReference>
<evidence type="ECO:0000256" key="7">
    <source>
        <dbReference type="ARBA" id="ARBA00023136"/>
    </source>
</evidence>
<dbReference type="SMART" id="SM00116">
    <property type="entry name" value="CBS"/>
    <property type="match status" value="1"/>
</dbReference>
<keyword evidence="12" id="KW-1185">Reference proteome</keyword>
<name>A0A6P1GA19_9RICK</name>
<feature type="transmembrane region" description="Helical" evidence="9">
    <location>
        <begin position="276"/>
        <end position="298"/>
    </location>
</feature>
<dbReference type="InterPro" id="IPR006667">
    <property type="entry name" value="SLC41_membr_dom"/>
</dbReference>
<feature type="domain" description="CBS" evidence="10">
    <location>
        <begin position="193"/>
        <end position="249"/>
    </location>
</feature>
<feature type="transmembrane region" description="Helical" evidence="9">
    <location>
        <begin position="343"/>
        <end position="367"/>
    </location>
</feature>
<dbReference type="GO" id="GO:0005886">
    <property type="term" value="C:plasma membrane"/>
    <property type="evidence" value="ECO:0007669"/>
    <property type="project" value="UniProtKB-SubCell"/>
</dbReference>
<feature type="transmembrane region" description="Helical" evidence="9">
    <location>
        <begin position="304"/>
        <end position="331"/>
    </location>
</feature>
<evidence type="ECO:0000256" key="5">
    <source>
        <dbReference type="ARBA" id="ARBA00022842"/>
    </source>
</evidence>
<dbReference type="PROSITE" id="PS51371">
    <property type="entry name" value="CBS"/>
    <property type="match status" value="2"/>
</dbReference>
<feature type="domain" description="CBS" evidence="10">
    <location>
        <begin position="129"/>
        <end position="191"/>
    </location>
</feature>
<evidence type="ECO:0000259" key="10">
    <source>
        <dbReference type="PROSITE" id="PS51371"/>
    </source>
</evidence>
<dbReference type="SUPFAM" id="SSF161093">
    <property type="entry name" value="MgtE membrane domain-like"/>
    <property type="match status" value="1"/>
</dbReference>
<dbReference type="InterPro" id="IPR000644">
    <property type="entry name" value="CBS_dom"/>
</dbReference>
<evidence type="ECO:0000313" key="11">
    <source>
        <dbReference type="EMBL" id="QHD65195.1"/>
    </source>
</evidence>
<gene>
    <name evidence="11" type="primary">mgtE</name>
    <name evidence="11" type="ORF">GP480_01850</name>
</gene>
<dbReference type="EMBL" id="CP047224">
    <property type="protein sequence ID" value="QHD65195.1"/>
    <property type="molecule type" value="Genomic_DNA"/>
</dbReference>
<evidence type="ECO:0000256" key="1">
    <source>
        <dbReference type="ARBA" id="ARBA00004141"/>
    </source>
</evidence>
<dbReference type="Proteomes" id="UP000464912">
    <property type="component" value="Chromosome"/>
</dbReference>
<dbReference type="SUPFAM" id="SSF158791">
    <property type="entry name" value="MgtE N-terminal domain-like"/>
    <property type="match status" value="1"/>
</dbReference>
<dbReference type="GO" id="GO:0015095">
    <property type="term" value="F:magnesium ion transmembrane transporter activity"/>
    <property type="evidence" value="ECO:0007669"/>
    <property type="project" value="UniProtKB-UniRule"/>
</dbReference>
<dbReference type="SMART" id="SM00924">
    <property type="entry name" value="MgtE_N"/>
    <property type="match status" value="1"/>
</dbReference>